<accession>A0ABV5Q0V6</accession>
<keyword evidence="4" id="KW-1185">Reference proteome</keyword>
<evidence type="ECO:0000256" key="1">
    <source>
        <dbReference type="SAM" id="MobiDB-lite"/>
    </source>
</evidence>
<organism evidence="3 4">
    <name type="scientific">Nonomuraea roseola</name>
    <dbReference type="NCBI Taxonomy" id="46179"/>
    <lineage>
        <taxon>Bacteria</taxon>
        <taxon>Bacillati</taxon>
        <taxon>Actinomycetota</taxon>
        <taxon>Actinomycetes</taxon>
        <taxon>Streptosporangiales</taxon>
        <taxon>Streptosporangiaceae</taxon>
        <taxon>Nonomuraea</taxon>
    </lineage>
</organism>
<feature type="signal peptide" evidence="2">
    <location>
        <begin position="1"/>
        <end position="34"/>
    </location>
</feature>
<feature type="region of interest" description="Disordered" evidence="1">
    <location>
        <begin position="471"/>
        <end position="496"/>
    </location>
</feature>
<protein>
    <recommendedName>
        <fullName evidence="5">Ig-like domain repeat protein</fullName>
    </recommendedName>
</protein>
<proteinExistence type="predicted"/>
<sequence length="496" mass="51288">MKSSGLARRVAAFGATSAVLAAMVTGLAAAPAQAATTAKAGTASTAGAKSTGKPSIAITTPKASVRNYEGSCPATVNFSATIGVKLKGKTTVAWRWLHGDGSKSKVQTKKVSGNGVKKINVRQSLTFKGNVKGWEALEVLGPKSVKSKKSYFSVTCEGKGNDDGGLREADYDKVSARAWAHPDEYVGPCTPGDKIDFTGVIRVNSPRWVHYRWILNGDVVDGGKVKVWNSRKVGFGFSPRSSHRGWAVLETLGRGATESNRVGYKVWCKDDGGHHETKVSVSTPTTGTNHNTCAVGANATISSNGRGRVEYVWSVNGKVVDSGSTYFGGAGSKSVQLNEQSLSGDATKGGTVSIAISGPNNRDSASQSYAACNKPEPGATSVKVSVSAVHDQSTCKDGKGSTINATATITVNGAAKNVVVQLWSEVGGFSKNVTLDFDKAGSQTVSYSLPAAGTNGIHAKATVPGVGSDSSLATYGDHCPAPAPVEKDEKDAPKGA</sequence>
<evidence type="ECO:0000256" key="2">
    <source>
        <dbReference type="SAM" id="SignalP"/>
    </source>
</evidence>
<dbReference type="RefSeq" id="WP_346128830.1">
    <property type="nucleotide sequence ID" value="NZ_BAAAXC010000015.1"/>
</dbReference>
<dbReference type="EMBL" id="JBHMCE010000006">
    <property type="protein sequence ID" value="MFB9529125.1"/>
    <property type="molecule type" value="Genomic_DNA"/>
</dbReference>
<evidence type="ECO:0000313" key="3">
    <source>
        <dbReference type="EMBL" id="MFB9529125.1"/>
    </source>
</evidence>
<evidence type="ECO:0008006" key="5">
    <source>
        <dbReference type="Google" id="ProtNLM"/>
    </source>
</evidence>
<dbReference type="Proteomes" id="UP001589646">
    <property type="component" value="Unassembled WGS sequence"/>
</dbReference>
<gene>
    <name evidence="3" type="ORF">ACFFRN_21155</name>
</gene>
<keyword evidence="2" id="KW-0732">Signal</keyword>
<feature type="chain" id="PRO_5046437179" description="Ig-like domain repeat protein" evidence="2">
    <location>
        <begin position="35"/>
        <end position="496"/>
    </location>
</feature>
<name>A0ABV5Q0V6_9ACTN</name>
<evidence type="ECO:0000313" key="4">
    <source>
        <dbReference type="Proteomes" id="UP001589646"/>
    </source>
</evidence>
<feature type="compositionally biased region" description="Basic and acidic residues" evidence="1">
    <location>
        <begin position="485"/>
        <end position="496"/>
    </location>
</feature>
<reference evidence="3 4" key="1">
    <citation type="submission" date="2024-09" db="EMBL/GenBank/DDBJ databases">
        <authorList>
            <person name="Sun Q."/>
            <person name="Mori K."/>
        </authorList>
    </citation>
    <scope>NUCLEOTIDE SEQUENCE [LARGE SCALE GENOMIC DNA]</scope>
    <source>
        <strain evidence="3 4">JCM 3323</strain>
    </source>
</reference>
<comment type="caution">
    <text evidence="3">The sequence shown here is derived from an EMBL/GenBank/DDBJ whole genome shotgun (WGS) entry which is preliminary data.</text>
</comment>